<dbReference type="InterPro" id="IPR046803">
    <property type="entry name" value="DNAPKcs_CC1-2"/>
</dbReference>
<dbReference type="InterPro" id="IPR050517">
    <property type="entry name" value="DDR_Repair_Kinase"/>
</dbReference>
<feature type="domain" description="FATC" evidence="2">
    <location>
        <begin position="3542"/>
        <end position="3574"/>
    </location>
</feature>
<dbReference type="PROSITE" id="PS51190">
    <property type="entry name" value="FATC"/>
    <property type="match status" value="1"/>
</dbReference>
<dbReference type="Gene3D" id="1.10.1070.11">
    <property type="entry name" value="Phosphatidylinositol 3-/4-kinase, catalytic domain"/>
    <property type="match status" value="1"/>
</dbReference>
<name>A0ABM1MM70_NICVS</name>
<dbReference type="InterPro" id="IPR012582">
    <property type="entry name" value="DNAPKcs_CC3"/>
</dbReference>
<dbReference type="SMART" id="SM01343">
    <property type="entry name" value="FATC"/>
    <property type="match status" value="1"/>
</dbReference>
<dbReference type="GeneID" id="108562010"/>
<organism evidence="3 4">
    <name type="scientific">Nicrophorus vespilloides</name>
    <name type="common">Boreal carrion beetle</name>
    <dbReference type="NCBI Taxonomy" id="110193"/>
    <lineage>
        <taxon>Eukaryota</taxon>
        <taxon>Metazoa</taxon>
        <taxon>Ecdysozoa</taxon>
        <taxon>Arthropoda</taxon>
        <taxon>Hexapoda</taxon>
        <taxon>Insecta</taxon>
        <taxon>Pterygota</taxon>
        <taxon>Neoptera</taxon>
        <taxon>Endopterygota</taxon>
        <taxon>Coleoptera</taxon>
        <taxon>Polyphaga</taxon>
        <taxon>Staphyliniformia</taxon>
        <taxon>Silphidae</taxon>
        <taxon>Nicrophorinae</taxon>
        <taxon>Nicrophorus</taxon>
    </lineage>
</organism>
<accession>A0ABM1MM70</accession>
<dbReference type="Gene3D" id="3.30.1010.10">
    <property type="entry name" value="Phosphatidylinositol 3-kinase Catalytic Subunit, Chain A, domain 4"/>
    <property type="match status" value="1"/>
</dbReference>
<dbReference type="Pfam" id="PF02260">
    <property type="entry name" value="FATC"/>
    <property type="match status" value="1"/>
</dbReference>
<dbReference type="InterPro" id="IPR011009">
    <property type="entry name" value="Kinase-like_dom_sf"/>
</dbReference>
<dbReference type="PANTHER" id="PTHR11139:SF68">
    <property type="entry name" value="DNA-DEPENDENT PROTEIN KINASE CATALYTIC SUBUNIT"/>
    <property type="match status" value="1"/>
</dbReference>
<sequence>MELMESHLKSLFDAVENGNPTEAFLIVTNINALISKEIDYNAAEPYIVATLGDTPYSLHNFIILTTSKKNFMQSVKEVTEIIYVLITEFPKKVIHYVTKIIATCIAAQNAGDAKLKQKAQQIINNILIKRIPLSEDDQNKIFKKAISNIKFKETASIVVACSAETIGMLARYYSYVGCDELQTTLVKFLYQEVYSKKVSQPTITGLFACINNYMCCFDISEENIKLLHTCLLKYADYKGSEKIRTAYRNALECFAQHSSKFKKEIFENHKLWKTSLLPWLESNAEDFRAGIKALDAYNLQVALSLVNEEHNLMTKDLLKNFKDDISSRRFNGDRMDLSISALGYLAVPCKIHFGMTEVNNIFLYLIQQLEYLYMQDPDLCEKYLQNLPTYIKTISEYIEQMDEISFKHVKSLQRITVLLIKLFPKLLIRHQTIAADALIIIFYRIYCCRNFKLKYYLMDVIHQSVLWTCSHTLAVEVINEQQTTYKSFLPLWRSLMLLPNTGKFEKIGLNKKIRKHITQAMLKELVFTVISMIYKLNLNLQRKDDEMATSDLGNSFEATKQADFAMFVNITDFCVDLLESVDPTLFREYISLFNKQLITKSLEHPLVSGFYKMLAASLKLSDKMGYIKEVKTTENESLKYMVQFLRGVFLKIKYYKDDLQVACLQMFLAAPLEIIEAVNIESIDLFIAVFTIGRRILTIAELGLKTLTRWCDHLSKEQMRPLLVKILPHLDSFLRSQSGSGPENINLETRKTKKVLKKRRILVEDEPELLKLKKQILAFLGRMDGDLCLEFVQHGGLAEVIWNKNMNLKVDLPYPENVMSLYLDKLMPRILDLAIYCSDRKKRFTACEVLHTAVLIFLGISKQISDETNMNKLLSRMCKVLLCLGCDADKDITNLFKPLCLQLMHWYSSSHCLEAQCQVVLDTLFEGISHPNDGNVRDFSGICIKEFVHWTIKQNPQDSKLEKNENILKIVENIRFFAKHPDSSKKLGAALIFNNIYVDIREKDILLKMYWLDILEIFVNSFYTDDSDQIDIIMDRLLRVLRERKHLLPTINVSHFLLKHCSSLNSGIRKKCMDLFTKLAPSEEFHLDSNEFQHHLIENSQFQTTSYEHIINWISSLACLIEGSIFSTKNHISYDTNKLIEYLNHYIVERCWDSDKFLAQKNPIALKNMQSNLEVLHNSIIKFASIDLNIIFNIEFCNFLIHEIMDNSTEDLFKLIVSFQPSQMVIFTEQLKLYIISSKTQSSYLQKTVLRGLIKLHCETGIDMGELYNLSEDIAELKSNLSDNLYVLEYYDLKLQYLGRNNFSIILDSLKDFEKVFDDHKEIEFGLYIFKKFQKTIINLLSKETLNDFLRNVVRHIKQDEVCKLLVEILKQGPKDFDCLLEFFEEYWNWLSENLDNVVMILSQYQSSYGVVNSATIANWVDDKFGIIKSIANTPEEIFSFVTQILQILGFISNDKSKICQRIQREIIESNPNSMQITLCTKQIVDAATMSNSVDLFMIALNFYIDYNLTWNLSLMFQEFTMSQILILNTIYKCVLSHPKAIEMCNVLKELIHVSNNQDFQIFFSHIIKDILKELRITENYKKKTISFILIDAFFGKANEESINTLCKDCSLGNKKQFLFKIIEILLNVCKESVPIDETQMQIFRLYQCYAYKVAVTVICNSQTNIEFYNKLLNRLNEDGNDVLWCKLVNNNLNYNFELLVDEQIKTKSVAVNIQNKLIEEQPKITYIQSQNLFMSSLSQGISKYDFTNIDIRSQVNVKDKKKIELYDVPLNNHECMSTVCGLLMHILQQGLIPKDNKPPWILGFKSILLKESTPLNTKLFLAQAIFNVRDHLKPFSDDLIKPIINLIIAQNEINGFTHDMLIMILFWSPKFEDEDLSNLMNHLMKRAFNEHNEIFKRNLMFIQHLIELNSQFAVDYGLLLESLNTNSVHGIQLSHILLVNNIKPWGNTIQSFAKKLTDLLSNSKIKTCTKAAETVGLALKFTENYSADFKENKLPKFVQLVMKKMDDLLKNNINNFYHSLEAMAKHYPPICDEFLSIVISHLEASFGNIKIILMKILYARFHVLNDQQLCHINLNKLFDDSNIDVQMLTLEMVNKSVDVLSVTELTDILKKCVVFFSQKEAKCRNIIYDILIKVYRRYCDSNDDMCIELIDKAKDMLLSGFDETEPELQEQILNFWLSTEDMPNKFYKRFLHILQQLYKCSTEDIFMSYSLEILLKLMDKKMKNKIFSYALHKCDYKDMMFSSNWRSHSSLTPMYAVGEKSFVATAAPQFEATQRLSLASQRSSHLLIPDNDQTVETQEAVFKVPQFLTNYQKNKRFIKDKKEVNKMHAARETKKTRTKEWLRKDMSKRKEDEIKITRSYRIGDYPDIEITFEDLLIPLLTLSKNDTQISRLLFTNFFDFAVNTATKDSGEFMSKMNEAINKIFGDSDIYDSGLMSALLDISMKYESMCFHPNIITSVAQNSGLISMGCLILEEYLRRRAFDEPSAKRMRTESYMNIEKMHWIRLAELYKDLENWDMVHSIFLNYLDCTGTNISAINAENNGFWSKAQQSYNLLLSEATNPDLKDFYYQSYFHCCSELGNWDSMLHNIREVVGTENCLNNLFNDKWNRDKLLPHYIKGNIRCSLKDGNLMKSFFQELEFCLKDIKTNGSYLISNYSDNLAFIGVLKNDPNFIKTYLDTYQQNFLEEWANLNPLYSTLRLKTIMQMRTAIDVQHFLEWYDQITTDNSQVKFNSLGKMWMESSLESMGSIVQAETRNIYWNQFIKMFKNKFGNLDGIDDLLFNLDINLINNCLKQSHLSIAKNHIKNHGSAVKNPSNKNYHLTNLMFSKCILLRAKTAEDEFKTLISAFRHIDIGLQSDQLDIALSASITLNNFTDEIVKMTSKKDYSSLAKYKINSQSDLIQYNLRTLHEKLVLCEEKNLHTSQMAEGFYKLANFNLNSTCNATAITFSIKSMVYGSKEGQLLFPNLLNKMDCKDTQHFIKECKNVPVWMFIPWIPQLLAFIGSPKTEAVGKLLVKLAETYPNALQYSYRLTKQSMDDLNTESKALCDCLDNLLDNPLIDTLLESLKTLCPTSVVMRTALDKLRRAPNADVFKNEGDKIWQSLYGNSNVYEKRFKEYNKYKKSMQSIRDGAFDVEKINMKIVKLQNTISENDSTDLGYYSYWLKDFKAEENGEIEIPGQYKGEGRPLPEYHIKIASFSGELKIMNSLRKPVVLSIIGSDTKEYKFLVKYDEDLRKDQRIQQIFKLMNSVLRQDNNQQNLNIVTYEVIPLTKDLGLIEWVEDTRVLGDIIMEGIKSQRSKFRYDDIRNSHRNWLESAGKKGNIFENALVKYDRIQAFSQMQTLSSKIPGNPLKISFDAMSVDAENLFALRESFIKSYTVMCLCNWLLGIGDRHLSNILISTKNGKAIGIDFDTAFGKAVHLQVAETVPFRLTPQLVKLFEPHKVNALKPTMVHALKLLREKREVLMSAVQVFIQEPTTDWLKSTNCDSKISFVERKFAGDNPSDIICDEILLRPNDSETVKSKYLEIVKGYAEYNVRATKASKNLSCEDQVECLLDHATDYNLLCRMYYGWDPWI</sequence>
<dbReference type="Pfam" id="PF19704">
    <property type="entry name" value="DNAPKcs_CC5"/>
    <property type="match status" value="2"/>
</dbReference>
<dbReference type="Pfam" id="PF08163">
    <property type="entry name" value="DNAPKcs_CC3"/>
    <property type="match status" value="1"/>
</dbReference>
<dbReference type="InterPro" id="IPR000403">
    <property type="entry name" value="PI3/4_kinase_cat_dom"/>
</dbReference>
<evidence type="ECO:0000313" key="4">
    <source>
        <dbReference type="RefSeq" id="XP_017775670.1"/>
    </source>
</evidence>
<dbReference type="SMART" id="SM00146">
    <property type="entry name" value="PI3Kc"/>
    <property type="match status" value="1"/>
</dbReference>
<dbReference type="SUPFAM" id="SSF48371">
    <property type="entry name" value="ARM repeat"/>
    <property type="match status" value="2"/>
</dbReference>
<dbReference type="Pfam" id="PF20500">
    <property type="entry name" value="DNA-PKcs_N"/>
    <property type="match status" value="1"/>
</dbReference>
<reference evidence="4" key="1">
    <citation type="submission" date="2025-08" db="UniProtKB">
        <authorList>
            <consortium name="RefSeq"/>
        </authorList>
    </citation>
    <scope>IDENTIFICATION</scope>
    <source>
        <tissue evidence="4">Whole Larva</tissue>
    </source>
</reference>
<proteinExistence type="predicted"/>
<dbReference type="Pfam" id="PF00454">
    <property type="entry name" value="PI3_PI4_kinase"/>
    <property type="match status" value="1"/>
</dbReference>
<dbReference type="SUPFAM" id="SSF56112">
    <property type="entry name" value="Protein kinase-like (PK-like)"/>
    <property type="match status" value="1"/>
</dbReference>
<gene>
    <name evidence="4" type="primary">LOC108562010</name>
</gene>
<dbReference type="SMART" id="SM01344">
    <property type="entry name" value="NUC194"/>
    <property type="match status" value="1"/>
</dbReference>
<dbReference type="InterPro" id="IPR003152">
    <property type="entry name" value="FATC_dom"/>
</dbReference>
<evidence type="ECO:0000313" key="3">
    <source>
        <dbReference type="Proteomes" id="UP000695000"/>
    </source>
</evidence>
<keyword evidence="3" id="KW-1185">Reference proteome</keyword>
<dbReference type="Proteomes" id="UP000695000">
    <property type="component" value="Unplaced"/>
</dbReference>
<dbReference type="InterPro" id="IPR016024">
    <property type="entry name" value="ARM-type_fold"/>
</dbReference>
<protein>
    <submittedName>
        <fullName evidence="4">DNA-dependent protein kinase catalytic subunit-like</fullName>
    </submittedName>
</protein>
<dbReference type="Pfam" id="PF20502">
    <property type="entry name" value="DNAPKcs_CC1-2"/>
    <property type="match status" value="1"/>
</dbReference>
<feature type="domain" description="PI3K/PI4K catalytic" evidence="1">
    <location>
        <begin position="3197"/>
        <end position="3521"/>
    </location>
</feature>
<dbReference type="PANTHER" id="PTHR11139">
    <property type="entry name" value="ATAXIA TELANGIECTASIA MUTATED ATM -RELATED"/>
    <property type="match status" value="1"/>
</dbReference>
<dbReference type="RefSeq" id="XP_017775670.1">
    <property type="nucleotide sequence ID" value="XM_017920181.1"/>
</dbReference>
<dbReference type="InterPro" id="IPR045581">
    <property type="entry name" value="DNAPKcs_CC5"/>
</dbReference>
<evidence type="ECO:0000259" key="1">
    <source>
        <dbReference type="PROSITE" id="PS50290"/>
    </source>
</evidence>
<dbReference type="InterPro" id="IPR046804">
    <property type="entry name" value="DNA-PKcs_N"/>
</dbReference>
<evidence type="ECO:0000259" key="2">
    <source>
        <dbReference type="PROSITE" id="PS51190"/>
    </source>
</evidence>
<dbReference type="PROSITE" id="PS50290">
    <property type="entry name" value="PI3_4_KINASE_3"/>
    <property type="match status" value="1"/>
</dbReference>
<dbReference type="InterPro" id="IPR036940">
    <property type="entry name" value="PI3/4_kinase_cat_sf"/>
</dbReference>